<keyword evidence="5" id="KW-0611">Plant defense</keyword>
<dbReference type="Pfam" id="PF23559">
    <property type="entry name" value="WHD_DRP"/>
    <property type="match status" value="1"/>
</dbReference>
<evidence type="ECO:0000256" key="2">
    <source>
        <dbReference type="ARBA" id="ARBA00022614"/>
    </source>
</evidence>
<dbReference type="InterPro" id="IPR055414">
    <property type="entry name" value="LRR_R13L4/SHOC2-like"/>
</dbReference>
<evidence type="ECO:0000256" key="7">
    <source>
        <dbReference type="SAM" id="MobiDB-lite"/>
    </source>
</evidence>
<dbReference type="InterPro" id="IPR058922">
    <property type="entry name" value="WHD_DRP"/>
</dbReference>
<evidence type="ECO:0000313" key="10">
    <source>
        <dbReference type="EMBL" id="MPA74432.1"/>
    </source>
</evidence>
<sequence length="613" mass="71145">MQTRRKREQRVLFFLKRLEEAMELVNKTNKEDPLVSKFEVVQNQLRSIKDLLSKINEWDDTLTKQFTSLEKEFADGILEKRDKVNEFNEKLQTINKIVGSIKELISFVVEVERKAITINSNSSPQSSSQESQDRITSKEWSEMRVEKEVLSSLKKMPPDLQLSFDNLKSFQSKLCLLCFSIFPEKCVIKKRPLIYWWIGEGLVTKTNNKTADEVGENIFQELIKEGLINPVYKNHSPIVDSCTVHPWIRRMLIWVAKDAKFFPFDDPTGTLCNDSRRAFLMLAEEDSNYGSKEQQTLMSVFNVSTKYISFKPDWLSKFKKLEVLQLGRWQHSAKHHIEVGKNELLNGLGVQKRLRYLSLQGISRITSLPDSINGLISLEILDLRACHNLEKLPSDISELINLTHLDISECYLLESMPKGLENLSALQVLKGFVVGNSIKTPNCKLSDLAKLKNLRKLSIYIRSEAVIQVKLKDMVALRILTISWDLKVPNVRDENKEFSFPSNLKKLDLRCVPYKTTSNWLKPRELTSLEKLYIRGGKLDSLDHTNTDDKWNVKFLRLKYLRNLGVGKEELKTKFPDIVYLEKFRCRKISDDKFDDILYGKKMEEEEAMAFKL</sequence>
<proteinExistence type="inferred from homology"/>
<dbReference type="FunFam" id="1.10.10.10:FF:000322">
    <property type="entry name" value="Probable disease resistance protein At1g63360"/>
    <property type="match status" value="1"/>
</dbReference>
<feature type="domain" description="Disease resistance R13L4/SHOC-2-like LRR" evidence="9">
    <location>
        <begin position="303"/>
        <end position="539"/>
    </location>
</feature>
<dbReference type="AlphaFoldDB" id="A0A5B7BZM0"/>
<evidence type="ECO:0000259" key="8">
    <source>
        <dbReference type="Pfam" id="PF23559"/>
    </source>
</evidence>
<gene>
    <name evidence="10" type="ORF">Din_043873</name>
</gene>
<dbReference type="PANTHER" id="PTHR23155:SF1076">
    <property type="entry name" value="LEUCINE-RICH REPEAT (LRR) FAMILY PROTEIN-RELATED"/>
    <property type="match status" value="1"/>
</dbReference>
<keyword evidence="2" id="KW-0433">Leucine-rich repeat</keyword>
<organism evidence="10">
    <name type="scientific">Davidia involucrata</name>
    <name type="common">Dove tree</name>
    <dbReference type="NCBI Taxonomy" id="16924"/>
    <lineage>
        <taxon>Eukaryota</taxon>
        <taxon>Viridiplantae</taxon>
        <taxon>Streptophyta</taxon>
        <taxon>Embryophyta</taxon>
        <taxon>Tracheophyta</taxon>
        <taxon>Spermatophyta</taxon>
        <taxon>Magnoliopsida</taxon>
        <taxon>eudicotyledons</taxon>
        <taxon>Gunneridae</taxon>
        <taxon>Pentapetalae</taxon>
        <taxon>asterids</taxon>
        <taxon>Cornales</taxon>
        <taxon>Nyssaceae</taxon>
        <taxon>Davidia</taxon>
    </lineage>
</organism>
<protein>
    <recommendedName>
        <fullName evidence="11">Disease resistance RPP13-like protein 4</fullName>
    </recommendedName>
</protein>
<dbReference type="Pfam" id="PF23598">
    <property type="entry name" value="LRR_14"/>
    <property type="match status" value="1"/>
</dbReference>
<accession>A0A5B7BZM0</accession>
<dbReference type="Gene3D" id="3.80.10.10">
    <property type="entry name" value="Ribonuclease Inhibitor"/>
    <property type="match status" value="1"/>
</dbReference>
<dbReference type="InterPro" id="IPR044974">
    <property type="entry name" value="Disease_R_plants"/>
</dbReference>
<dbReference type="InterPro" id="IPR032675">
    <property type="entry name" value="LRR_dom_sf"/>
</dbReference>
<feature type="domain" description="Disease resistance protein winged helix" evidence="8">
    <location>
        <begin position="181"/>
        <end position="249"/>
    </location>
</feature>
<dbReference type="GO" id="GO:0098542">
    <property type="term" value="P:defense response to other organism"/>
    <property type="evidence" value="ECO:0007669"/>
    <property type="project" value="TreeGrafter"/>
</dbReference>
<evidence type="ECO:0000256" key="1">
    <source>
        <dbReference type="ARBA" id="ARBA00008894"/>
    </source>
</evidence>
<feature type="region of interest" description="Disordered" evidence="7">
    <location>
        <begin position="119"/>
        <end position="139"/>
    </location>
</feature>
<name>A0A5B7BZM0_DAVIN</name>
<dbReference type="SUPFAM" id="SSF52058">
    <property type="entry name" value="L domain-like"/>
    <property type="match status" value="1"/>
</dbReference>
<evidence type="ECO:0000256" key="4">
    <source>
        <dbReference type="ARBA" id="ARBA00022741"/>
    </source>
</evidence>
<evidence type="ECO:0000256" key="6">
    <source>
        <dbReference type="ARBA" id="ARBA00022840"/>
    </source>
</evidence>
<evidence type="ECO:0008006" key="11">
    <source>
        <dbReference type="Google" id="ProtNLM"/>
    </source>
</evidence>
<keyword evidence="6" id="KW-0067">ATP-binding</keyword>
<keyword evidence="3" id="KW-0677">Repeat</keyword>
<evidence type="ECO:0000256" key="5">
    <source>
        <dbReference type="ARBA" id="ARBA00022821"/>
    </source>
</evidence>
<dbReference type="Gene3D" id="1.10.10.10">
    <property type="entry name" value="Winged helix-like DNA-binding domain superfamily/Winged helix DNA-binding domain"/>
    <property type="match status" value="1"/>
</dbReference>
<dbReference type="EMBL" id="GHES01043873">
    <property type="protein sequence ID" value="MPA74432.1"/>
    <property type="molecule type" value="Transcribed_RNA"/>
</dbReference>
<feature type="compositionally biased region" description="Low complexity" evidence="7">
    <location>
        <begin position="120"/>
        <end position="130"/>
    </location>
</feature>
<evidence type="ECO:0000259" key="9">
    <source>
        <dbReference type="Pfam" id="PF23598"/>
    </source>
</evidence>
<keyword evidence="4" id="KW-0547">Nucleotide-binding</keyword>
<dbReference type="PANTHER" id="PTHR23155">
    <property type="entry name" value="DISEASE RESISTANCE PROTEIN RP"/>
    <property type="match status" value="1"/>
</dbReference>
<dbReference type="InterPro" id="IPR036388">
    <property type="entry name" value="WH-like_DNA-bd_sf"/>
</dbReference>
<dbReference type="GO" id="GO:0005524">
    <property type="term" value="F:ATP binding"/>
    <property type="evidence" value="ECO:0007669"/>
    <property type="project" value="UniProtKB-KW"/>
</dbReference>
<reference evidence="10" key="1">
    <citation type="submission" date="2019-08" db="EMBL/GenBank/DDBJ databases">
        <title>Reference gene set and small RNA set construction with multiple tissues from Davidia involucrata Baill.</title>
        <authorList>
            <person name="Yang H."/>
            <person name="Zhou C."/>
            <person name="Li G."/>
            <person name="Wang J."/>
            <person name="Gao P."/>
            <person name="Wang M."/>
            <person name="Wang R."/>
            <person name="Zhao Y."/>
        </authorList>
    </citation>
    <scope>NUCLEOTIDE SEQUENCE</scope>
    <source>
        <tissue evidence="10">Mixed with DoveR01_LX</tissue>
    </source>
</reference>
<evidence type="ECO:0000256" key="3">
    <source>
        <dbReference type="ARBA" id="ARBA00022737"/>
    </source>
</evidence>
<comment type="similarity">
    <text evidence="1">Belongs to the disease resistance NB-LRR family.</text>
</comment>